<comment type="caution">
    <text evidence="1">The sequence shown here is derived from an EMBL/GenBank/DDBJ whole genome shotgun (WGS) entry which is preliminary data.</text>
</comment>
<dbReference type="EMBL" id="JANUEK010000007">
    <property type="protein sequence ID" value="MCS4280919.1"/>
    <property type="molecule type" value="Genomic_DNA"/>
</dbReference>
<proteinExistence type="predicted"/>
<evidence type="ECO:0000313" key="1">
    <source>
        <dbReference type="EMBL" id="MCS4280919.1"/>
    </source>
</evidence>
<sequence>MALLSGCTIGNGHICGPQTPMVYCNKAAYQRLANPPSLMENWQHMSKAPEARQLDWVSCGGTEKGSYAVVSGTTGAETAARSGEKFDQIQRCMMGKEYQYTGTCQGEIPSRFPACQRAAGAVPER</sequence>
<protein>
    <recommendedName>
        <fullName evidence="3">DUF4189 domain-containing protein</fullName>
    </recommendedName>
</protein>
<evidence type="ECO:0008006" key="3">
    <source>
        <dbReference type="Google" id="ProtNLM"/>
    </source>
</evidence>
<accession>A0AAW5PLW8</accession>
<organism evidence="1 2">
    <name type="scientific">Stenotrophomonas rhizophila</name>
    <dbReference type="NCBI Taxonomy" id="216778"/>
    <lineage>
        <taxon>Bacteria</taxon>
        <taxon>Pseudomonadati</taxon>
        <taxon>Pseudomonadota</taxon>
        <taxon>Gammaproteobacteria</taxon>
        <taxon>Lysobacterales</taxon>
        <taxon>Lysobacteraceae</taxon>
        <taxon>Stenotrophomonas</taxon>
    </lineage>
</organism>
<dbReference type="AlphaFoldDB" id="A0AAW5PLW8"/>
<gene>
    <name evidence="1" type="ORF">M2412_002928</name>
</gene>
<name>A0AAW5PLW8_9GAMM</name>
<dbReference type="Proteomes" id="UP001320691">
    <property type="component" value="Unassembled WGS sequence"/>
</dbReference>
<evidence type="ECO:0000313" key="2">
    <source>
        <dbReference type="Proteomes" id="UP001320691"/>
    </source>
</evidence>
<dbReference type="RefSeq" id="WP_259261517.1">
    <property type="nucleotide sequence ID" value="NZ_JANUEK010000007.1"/>
</dbReference>
<reference evidence="1" key="1">
    <citation type="submission" date="2022-08" db="EMBL/GenBank/DDBJ databases">
        <title>Genomic analyses of the natural microbiome of Caenorhabditis elegans.</title>
        <authorList>
            <person name="Samuel B."/>
        </authorList>
    </citation>
    <scope>NUCLEOTIDE SEQUENCE</scope>
    <source>
        <strain evidence="1">BIGb0277</strain>
    </source>
</reference>